<evidence type="ECO:0000313" key="7">
    <source>
        <dbReference type="Proteomes" id="UP000002213"/>
    </source>
</evidence>
<accession>C6WLJ6</accession>
<evidence type="ECO:0000256" key="1">
    <source>
        <dbReference type="ARBA" id="ARBA00007664"/>
    </source>
</evidence>
<evidence type="ECO:0000256" key="3">
    <source>
        <dbReference type="ARBA" id="ARBA00023157"/>
    </source>
</evidence>
<dbReference type="InterPro" id="IPR001254">
    <property type="entry name" value="Trypsin_dom"/>
</dbReference>
<dbReference type="HOGENOM" id="CLU_428889_0_0_11"/>
<dbReference type="InterPro" id="IPR028994">
    <property type="entry name" value="Integrin_alpha_N"/>
</dbReference>
<dbReference type="PRINTS" id="PR00722">
    <property type="entry name" value="CHYMOTRYPSIN"/>
</dbReference>
<dbReference type="InterPro" id="IPR013517">
    <property type="entry name" value="FG-GAP"/>
</dbReference>
<dbReference type="Gene3D" id="2.40.10.10">
    <property type="entry name" value="Trypsin-like serine proteases"/>
    <property type="match status" value="1"/>
</dbReference>
<dbReference type="Proteomes" id="UP000002213">
    <property type="component" value="Chromosome"/>
</dbReference>
<feature type="signal peptide" evidence="4">
    <location>
        <begin position="1"/>
        <end position="25"/>
    </location>
</feature>
<dbReference type="EMBL" id="CP001630">
    <property type="protein sequence ID" value="ACU38389.1"/>
    <property type="molecule type" value="Genomic_DNA"/>
</dbReference>
<dbReference type="PANTHER" id="PTHR24276:SF98">
    <property type="entry name" value="FI18310P1-RELATED"/>
    <property type="match status" value="1"/>
</dbReference>
<dbReference type="SUPFAM" id="SSF69318">
    <property type="entry name" value="Integrin alpha N-terminal domain"/>
    <property type="match status" value="1"/>
</dbReference>
<feature type="domain" description="Peptidase S1" evidence="5">
    <location>
        <begin position="151"/>
        <end position="361"/>
    </location>
</feature>
<dbReference type="InterPro" id="IPR009003">
    <property type="entry name" value="Peptidase_S1_PA"/>
</dbReference>
<dbReference type="GO" id="GO:0004252">
    <property type="term" value="F:serine-type endopeptidase activity"/>
    <property type="evidence" value="ECO:0007669"/>
    <property type="project" value="InterPro"/>
</dbReference>
<sequence>MRLAQALAAVVVLVTASVTSTPGMAAAAEPSSLVEDFAYPGAAQILAEHGVKVVTGDGRIRFAPDCAASADLFEVWHLTEAGVGRKTCFSLSGPRGFLTLEIPRAYLVWGGAHRIVVTSTAEGRTTTTTVAPGAAEPLGTGGAVNTVLELRANGEPGTAPGEPGPFPFAVRVETAGRACAGALVAREWVATATSCFGGGTIGEGPPPRPSTVVVGRSDLDRLGGHERAVVKLVPRSDRDLTLAKLDRPVTEVVPVPLARLPLTTGQPIRGLGYGRSASDWTGRRLVDRALGVGAVAATTVNLNGDPLCKGDAGAPLLRAGELVGVAVASSQAGCVGEAGGEPAAVAARIDDLAGWVVRTVTTPSRLGAFYNYIGSSTGLWMFDDVTGTGGSRLAWSSGGANSWDWTRTKAVSGDFDADGRNEIVAFYDYGGGRTTVFFFDGVEGVTTPVKVWESPAGTWEWPRMNPVSGDFDGDGRDEIAVFYDYGSGNTAVWLFVGLDRTASARMVWNSGLGTWEWNRIKPVASDFDGDGRDEIAAFYDYSSGSTGLWIFDEVANAVTTRNPWRTASGMWEWGRTYPVAADFDGDGRAEIAAFYDYGNTSLAVWLFDDVGGTPAARMTWSANGWEAGRMKLAAGDFDADGRGDIAVLYNEGSSRTTLRAFTNVDGAVSVRTTWDSGIGTWEWARTLATA</sequence>
<dbReference type="PROSITE" id="PS50240">
    <property type="entry name" value="TRYPSIN_DOM"/>
    <property type="match status" value="1"/>
</dbReference>
<evidence type="ECO:0000256" key="4">
    <source>
        <dbReference type="SAM" id="SignalP"/>
    </source>
</evidence>
<keyword evidence="3" id="KW-1015">Disulfide bond</keyword>
<dbReference type="eggNOG" id="COG5640">
    <property type="taxonomic scope" value="Bacteria"/>
</dbReference>
<dbReference type="KEGG" id="ami:Amir_4549"/>
<evidence type="ECO:0000313" key="6">
    <source>
        <dbReference type="EMBL" id="ACU38389.1"/>
    </source>
</evidence>
<dbReference type="eggNOG" id="COG2350">
    <property type="taxonomic scope" value="Bacteria"/>
</dbReference>
<dbReference type="AlphaFoldDB" id="C6WLJ6"/>
<evidence type="ECO:0000259" key="5">
    <source>
        <dbReference type="PROSITE" id="PS50240"/>
    </source>
</evidence>
<dbReference type="InterPro" id="IPR001314">
    <property type="entry name" value="Peptidase_S1A"/>
</dbReference>
<dbReference type="STRING" id="446462.Amir_4549"/>
<keyword evidence="2 4" id="KW-0732">Signal</keyword>
<dbReference type="InterPro" id="IPR050430">
    <property type="entry name" value="Peptidase_S1"/>
</dbReference>
<dbReference type="InterPro" id="IPR043504">
    <property type="entry name" value="Peptidase_S1_PA_chymotrypsin"/>
</dbReference>
<dbReference type="PANTHER" id="PTHR24276">
    <property type="entry name" value="POLYSERASE-RELATED"/>
    <property type="match status" value="1"/>
</dbReference>
<feature type="chain" id="PRO_5039328620" evidence="4">
    <location>
        <begin position="26"/>
        <end position="690"/>
    </location>
</feature>
<evidence type="ECO:0000256" key="2">
    <source>
        <dbReference type="ARBA" id="ARBA00022729"/>
    </source>
</evidence>
<dbReference type="SMART" id="SM00020">
    <property type="entry name" value="Tryp_SPc"/>
    <property type="match status" value="1"/>
</dbReference>
<keyword evidence="7" id="KW-1185">Reference proteome</keyword>
<dbReference type="GO" id="GO:0006508">
    <property type="term" value="P:proteolysis"/>
    <property type="evidence" value="ECO:0007669"/>
    <property type="project" value="InterPro"/>
</dbReference>
<dbReference type="Pfam" id="PF13517">
    <property type="entry name" value="FG-GAP_3"/>
    <property type="match status" value="2"/>
</dbReference>
<name>C6WLJ6_ACTMD</name>
<dbReference type="Gene3D" id="2.40.128.340">
    <property type="match status" value="3"/>
</dbReference>
<dbReference type="Pfam" id="PF00089">
    <property type="entry name" value="Trypsin"/>
    <property type="match status" value="1"/>
</dbReference>
<organism evidence="6 7">
    <name type="scientific">Actinosynnema mirum (strain ATCC 29888 / DSM 43827 / JCM 3225 / NBRC 14064 / NCIMB 13271 / NRRL B-12336 / IMRU 3971 / 101)</name>
    <dbReference type="NCBI Taxonomy" id="446462"/>
    <lineage>
        <taxon>Bacteria</taxon>
        <taxon>Bacillati</taxon>
        <taxon>Actinomycetota</taxon>
        <taxon>Actinomycetes</taxon>
        <taxon>Pseudonocardiales</taxon>
        <taxon>Pseudonocardiaceae</taxon>
        <taxon>Actinosynnema</taxon>
    </lineage>
</organism>
<dbReference type="SUPFAM" id="SSF50494">
    <property type="entry name" value="Trypsin-like serine proteases"/>
    <property type="match status" value="1"/>
</dbReference>
<proteinExistence type="inferred from homology"/>
<reference evidence="6 7" key="1">
    <citation type="journal article" date="2009" name="Stand. Genomic Sci.">
        <title>Complete genome sequence of Actinosynnema mirum type strain (101).</title>
        <authorList>
            <person name="Land M."/>
            <person name="Lapidus A."/>
            <person name="Mayilraj S."/>
            <person name="Chen F."/>
            <person name="Copeland A."/>
            <person name="Del Rio T.G."/>
            <person name="Nolan M."/>
            <person name="Lucas S."/>
            <person name="Tice H."/>
            <person name="Cheng J.F."/>
            <person name="Chertkov O."/>
            <person name="Bruce D."/>
            <person name="Goodwin L."/>
            <person name="Pitluck S."/>
            <person name="Rohde M."/>
            <person name="Goker M."/>
            <person name="Pati A."/>
            <person name="Ivanova N."/>
            <person name="Mavromatis K."/>
            <person name="Chen A."/>
            <person name="Palaniappan K."/>
            <person name="Hauser L."/>
            <person name="Chang Y.J."/>
            <person name="Jeffries C.C."/>
            <person name="Brettin T."/>
            <person name="Detter J.C."/>
            <person name="Han C."/>
            <person name="Chain P."/>
            <person name="Tindall B.J."/>
            <person name="Bristow J."/>
            <person name="Eisen J.A."/>
            <person name="Markowitz V."/>
            <person name="Hugenholtz P."/>
            <person name="Kyrpides N.C."/>
            <person name="Klenk H.P."/>
        </authorList>
    </citation>
    <scope>NUCLEOTIDE SEQUENCE [LARGE SCALE GENOMIC DNA]</scope>
    <source>
        <strain evidence="7">ATCC 29888 / DSM 43827 / JCM 3225 / NBRC 14064 / NCIMB 13271 / NRRL B-12336 / IMRU 3971 / 101</strain>
    </source>
</reference>
<protein>
    <submittedName>
        <fullName evidence="6">Peptidase S1 and S6 chymotrypsin/Hap</fullName>
    </submittedName>
</protein>
<comment type="similarity">
    <text evidence="1">Belongs to the peptidase S1 family.</text>
</comment>
<gene>
    <name evidence="6" type="ordered locus">Amir_4549</name>
</gene>